<reference evidence="1 2" key="1">
    <citation type="journal article" date="2016" name="Nat. Commun.">
        <title>Thousands of microbial genomes shed light on interconnected biogeochemical processes in an aquifer system.</title>
        <authorList>
            <person name="Anantharaman K."/>
            <person name="Brown C.T."/>
            <person name="Hug L.A."/>
            <person name="Sharon I."/>
            <person name="Castelle C.J."/>
            <person name="Probst A.J."/>
            <person name="Thomas B.C."/>
            <person name="Singh A."/>
            <person name="Wilkins M.J."/>
            <person name="Karaoz U."/>
            <person name="Brodie E.L."/>
            <person name="Williams K.H."/>
            <person name="Hubbard S.S."/>
            <person name="Banfield J.F."/>
        </authorList>
    </citation>
    <scope>NUCLEOTIDE SEQUENCE [LARGE SCALE GENOMIC DNA]</scope>
</reference>
<proteinExistence type="predicted"/>
<organism evidence="1 2">
    <name type="scientific">Candidatus Woesebacteria bacterium RBG_16_42_24</name>
    <dbReference type="NCBI Taxonomy" id="1802485"/>
    <lineage>
        <taxon>Bacteria</taxon>
        <taxon>Candidatus Woeseibacteriota</taxon>
    </lineage>
</organism>
<name>A0A1F7XKB5_9BACT</name>
<evidence type="ECO:0000313" key="1">
    <source>
        <dbReference type="EMBL" id="OGM15491.1"/>
    </source>
</evidence>
<dbReference type="EMBL" id="MGFX01000004">
    <property type="protein sequence ID" value="OGM15491.1"/>
    <property type="molecule type" value="Genomic_DNA"/>
</dbReference>
<gene>
    <name evidence="1" type="ORF">A2V97_00470</name>
</gene>
<comment type="caution">
    <text evidence="1">The sequence shown here is derived from an EMBL/GenBank/DDBJ whole genome shotgun (WGS) entry which is preliminary data.</text>
</comment>
<sequence length="95" mass="10823">MLKENLDRLVTRFKSAFGYEEEEVEYRLNIPPKLYGALEEMAKEKRVKVSEIFRQGLKLYILRSAIEDEGGNLAVIKSDGSTVVIEALTEETQGK</sequence>
<dbReference type="STRING" id="1802485.A2V97_00470"/>
<accession>A0A1F7XKB5</accession>
<protein>
    <submittedName>
        <fullName evidence="1">Uncharacterized protein</fullName>
    </submittedName>
</protein>
<evidence type="ECO:0000313" key="2">
    <source>
        <dbReference type="Proteomes" id="UP000177382"/>
    </source>
</evidence>
<dbReference type="Proteomes" id="UP000177382">
    <property type="component" value="Unassembled WGS sequence"/>
</dbReference>
<dbReference type="AlphaFoldDB" id="A0A1F7XKB5"/>